<feature type="transmembrane region" description="Helical" evidence="1">
    <location>
        <begin position="12"/>
        <end position="34"/>
    </location>
</feature>
<organism evidence="2 3">
    <name type="scientific">Candidatus Falkowbacteria bacterium RIFOXYA2_FULL_47_19</name>
    <dbReference type="NCBI Taxonomy" id="1797994"/>
    <lineage>
        <taxon>Bacteria</taxon>
        <taxon>Candidatus Falkowiibacteriota</taxon>
    </lineage>
</organism>
<dbReference type="InterPro" id="IPR012902">
    <property type="entry name" value="N_methyl_site"/>
</dbReference>
<evidence type="ECO:0000313" key="2">
    <source>
        <dbReference type="EMBL" id="OGF26723.1"/>
    </source>
</evidence>
<evidence type="ECO:0000313" key="3">
    <source>
        <dbReference type="Proteomes" id="UP000178367"/>
    </source>
</evidence>
<gene>
    <name evidence="2" type="ORF">A2227_06380</name>
</gene>
<keyword evidence="1" id="KW-0472">Membrane</keyword>
<evidence type="ECO:0000256" key="1">
    <source>
        <dbReference type="SAM" id="Phobius"/>
    </source>
</evidence>
<protein>
    <recommendedName>
        <fullName evidence="4">Prepilin-type N-terminal cleavage/methylation domain-containing protein</fullName>
    </recommendedName>
</protein>
<reference evidence="2 3" key="1">
    <citation type="journal article" date="2016" name="Nat. Commun.">
        <title>Thousands of microbial genomes shed light on interconnected biogeochemical processes in an aquifer system.</title>
        <authorList>
            <person name="Anantharaman K."/>
            <person name="Brown C.T."/>
            <person name="Hug L.A."/>
            <person name="Sharon I."/>
            <person name="Castelle C.J."/>
            <person name="Probst A.J."/>
            <person name="Thomas B.C."/>
            <person name="Singh A."/>
            <person name="Wilkins M.J."/>
            <person name="Karaoz U."/>
            <person name="Brodie E.L."/>
            <person name="Williams K.H."/>
            <person name="Hubbard S.S."/>
            <person name="Banfield J.F."/>
        </authorList>
    </citation>
    <scope>NUCLEOTIDE SEQUENCE [LARGE SCALE GENOMIC DNA]</scope>
</reference>
<dbReference type="SUPFAM" id="SSF54523">
    <property type="entry name" value="Pili subunits"/>
    <property type="match status" value="1"/>
</dbReference>
<dbReference type="AlphaFoldDB" id="A0A1F5SJV1"/>
<dbReference type="Proteomes" id="UP000178367">
    <property type="component" value="Unassembled WGS sequence"/>
</dbReference>
<keyword evidence="1" id="KW-1133">Transmembrane helix</keyword>
<dbReference type="InterPro" id="IPR045584">
    <property type="entry name" value="Pilin-like"/>
</dbReference>
<proteinExistence type="predicted"/>
<dbReference type="NCBIfam" id="TIGR02532">
    <property type="entry name" value="IV_pilin_GFxxxE"/>
    <property type="match status" value="1"/>
</dbReference>
<comment type="caution">
    <text evidence="2">The sequence shown here is derived from an EMBL/GenBank/DDBJ whole genome shotgun (WGS) entry which is preliminary data.</text>
</comment>
<evidence type="ECO:0008006" key="4">
    <source>
        <dbReference type="Google" id="ProtNLM"/>
    </source>
</evidence>
<name>A0A1F5SJV1_9BACT</name>
<dbReference type="Pfam" id="PF07963">
    <property type="entry name" value="N_methyl"/>
    <property type="match status" value="1"/>
</dbReference>
<sequence length="190" mass="20797">MRKIINNNRGLTLIEIVVATALFSMVSYAAVVTFQGVMKSQRSTVISQNVQESMRYALEIMGKEMRMAQKRISGDCVLSNNNRIYDTNDASGVGDSLSFINSRKACVTYSLVGGRIRINRFGEPSSYYITPNDIVINDLSFRVVDEGANTVPPSVQPRVTITLEASMAGGAGVPAENVRLETTISARSYQ</sequence>
<dbReference type="EMBL" id="MFGB01000014">
    <property type="protein sequence ID" value="OGF26723.1"/>
    <property type="molecule type" value="Genomic_DNA"/>
</dbReference>
<keyword evidence="1" id="KW-0812">Transmembrane</keyword>
<accession>A0A1F5SJV1</accession>
<dbReference type="STRING" id="1797994.A2227_06380"/>